<gene>
    <name evidence="6" type="primary">LOC111129304</name>
</gene>
<dbReference type="GO" id="GO:0046872">
    <property type="term" value="F:metal ion binding"/>
    <property type="evidence" value="ECO:0007669"/>
    <property type="project" value="InterPro"/>
</dbReference>
<feature type="domain" description="VWFA" evidence="2">
    <location>
        <begin position="297"/>
        <end position="499"/>
    </location>
</feature>
<dbReference type="InterPro" id="IPR036465">
    <property type="entry name" value="vWFA_dom_sf"/>
</dbReference>
<dbReference type="RefSeq" id="XP_022331301.1">
    <property type="nucleotide sequence ID" value="XM_022475593.1"/>
</dbReference>
<dbReference type="InterPro" id="IPR037252">
    <property type="entry name" value="Mib_Herc2_sf"/>
</dbReference>
<dbReference type="Proteomes" id="UP000694844">
    <property type="component" value="Chromosome 4"/>
</dbReference>
<reference evidence="6" key="1">
    <citation type="submission" date="2025-08" db="UniProtKB">
        <authorList>
            <consortium name="RefSeq"/>
        </authorList>
    </citation>
    <scope>IDENTIFICATION</scope>
    <source>
        <tissue evidence="6">Whole sample</tissue>
    </source>
</reference>
<dbReference type="PROSITE" id="PS50918">
    <property type="entry name" value="WWE"/>
    <property type="match status" value="1"/>
</dbReference>
<dbReference type="Pfam" id="PF00092">
    <property type="entry name" value="VWA"/>
    <property type="match status" value="1"/>
</dbReference>
<dbReference type="InterPro" id="IPR004170">
    <property type="entry name" value="WWE_dom"/>
</dbReference>
<dbReference type="PROSITE" id="PS51416">
    <property type="entry name" value="MIB_HERC2"/>
    <property type="match status" value="2"/>
</dbReference>
<name>A0A8B8DWB8_CRAVI</name>
<organism evidence="5 6">
    <name type="scientific">Crassostrea virginica</name>
    <name type="common">Eastern oyster</name>
    <dbReference type="NCBI Taxonomy" id="6565"/>
    <lineage>
        <taxon>Eukaryota</taxon>
        <taxon>Metazoa</taxon>
        <taxon>Spiralia</taxon>
        <taxon>Lophotrochozoa</taxon>
        <taxon>Mollusca</taxon>
        <taxon>Bivalvia</taxon>
        <taxon>Autobranchia</taxon>
        <taxon>Pteriomorphia</taxon>
        <taxon>Ostreida</taxon>
        <taxon>Ostreoidea</taxon>
        <taxon>Ostreidae</taxon>
        <taxon>Crassostrea</taxon>
    </lineage>
</organism>
<dbReference type="Gene3D" id="2.30.30.40">
    <property type="entry name" value="SH3 Domains"/>
    <property type="match status" value="2"/>
</dbReference>
<feature type="compositionally biased region" description="Acidic residues" evidence="1">
    <location>
        <begin position="150"/>
        <end position="161"/>
    </location>
</feature>
<keyword evidence="5" id="KW-1185">Reference proteome</keyword>
<dbReference type="OrthoDB" id="6157543at2759"/>
<dbReference type="GeneID" id="111129304"/>
<dbReference type="CDD" id="cd00198">
    <property type="entry name" value="vWFA"/>
    <property type="match status" value="1"/>
</dbReference>
<feature type="region of interest" description="Disordered" evidence="1">
    <location>
        <begin position="707"/>
        <end position="732"/>
    </location>
</feature>
<proteinExistence type="predicted"/>
<sequence length="852" mass="94972">MAYDNVITQLRTLTKKVGDLETSNSSILKLLNERSERSLDTVTTELQTTLKCLKSQSGKSSEDLNILKEHLKKLNDHVAKLSSAVHRWSVVEKRGSTNSNVKLETRTRPTSADVYEESSRKSNSLIPYTAPNSVSEHEHSESQKSNENSTEPDTEENFEGEEFVKPVRPPLHKNKFGLKCHSVSPESDNRLRLPENNTSSGPSNSQTCIADKLNLPTRQELKDRARNRKEKESLRESKQVPQPPDLLKNPFKNLAGLNKDPDNTPDIKDLNTWRSLAETEKRRGQTMAYLSKGKGPDTCLLLDISGSMAGEPFNQMMVAVITFINDIAGVAASVGIEENIGIATFGEQTRVIQHMTNEYDQIIKSLDSLYPSGPSPMAAGLYMGLACCLGNLASGASIQGVRLYSRIIMFTDGRGTLDNMMSGDDDCDSSLEANVLRCAWLTETAEDLERRSIRVYSVSLGNTESSSLETVCAITHGKMYTSNEIPKLVTMTQATVKTIELLKAGVDFDENENERGGQSAIAVHRALHGDLWEEILHLGKFYANQELSLFSEFNGSNLPPLGSRVRRGPDWKWANQDQGGAGTVVGHASNMVSVWVKWDCGHKNVYSFLPLTGQEVVVVDEPRKLDGEIIAVGCRVERGKDWSDGNKDGGAGNIGVVIKVRSNGIVIVRWPNKHKGKYKFGYNGLFEVKLCDQARFDVGERSVKRTQITGASNRHTDRNSPSENELPSGTSTEYDIQKLSGDLHLKEKEGLKSAQDAKKPLTLEELNERNRQKQLKEQSEMEKISWTYQKDSVWQVLPKDINEKMEKAYGRNKHGSMILEVDGYTWRASFSDMKMTCQKTHTVVDIARNVDH</sequence>
<dbReference type="AlphaFoldDB" id="A0A8B8DWB8"/>
<evidence type="ECO:0000259" key="3">
    <source>
        <dbReference type="PROSITE" id="PS50918"/>
    </source>
</evidence>
<dbReference type="Pfam" id="PF02825">
    <property type="entry name" value="WWE"/>
    <property type="match status" value="1"/>
</dbReference>
<feature type="compositionally biased region" description="Polar residues" evidence="1">
    <location>
        <begin position="721"/>
        <end position="732"/>
    </location>
</feature>
<feature type="compositionally biased region" description="Basic and acidic residues" evidence="1">
    <location>
        <begin position="219"/>
        <end position="238"/>
    </location>
</feature>
<dbReference type="InterPro" id="IPR037197">
    <property type="entry name" value="WWE_dom_sf"/>
</dbReference>
<feature type="domain" description="MIB/HERC2" evidence="4">
    <location>
        <begin position="622"/>
        <end position="694"/>
    </location>
</feature>
<feature type="domain" description="MIB/HERC2" evidence="4">
    <location>
        <begin position="550"/>
        <end position="622"/>
    </location>
</feature>
<evidence type="ECO:0000313" key="5">
    <source>
        <dbReference type="Proteomes" id="UP000694844"/>
    </source>
</evidence>
<dbReference type="InterPro" id="IPR010606">
    <property type="entry name" value="Mib_Herc2"/>
</dbReference>
<dbReference type="SUPFAM" id="SSF53300">
    <property type="entry name" value="vWA-like"/>
    <property type="match status" value="1"/>
</dbReference>
<feature type="compositionally biased region" description="Polar residues" evidence="1">
    <location>
        <begin position="121"/>
        <end position="134"/>
    </location>
</feature>
<dbReference type="PROSITE" id="PS50234">
    <property type="entry name" value="VWFA"/>
    <property type="match status" value="1"/>
</dbReference>
<evidence type="ECO:0000259" key="2">
    <source>
        <dbReference type="PROSITE" id="PS50234"/>
    </source>
</evidence>
<dbReference type="KEGG" id="cvn:111129304"/>
<evidence type="ECO:0000313" key="6">
    <source>
        <dbReference type="RefSeq" id="XP_022331301.1"/>
    </source>
</evidence>
<feature type="compositionally biased region" description="Polar residues" evidence="1">
    <location>
        <begin position="195"/>
        <end position="208"/>
    </location>
</feature>
<dbReference type="GO" id="GO:0016567">
    <property type="term" value="P:protein ubiquitination"/>
    <property type="evidence" value="ECO:0007669"/>
    <property type="project" value="InterPro"/>
</dbReference>
<feature type="compositionally biased region" description="Basic and acidic residues" evidence="1">
    <location>
        <begin position="135"/>
        <end position="144"/>
    </location>
</feature>
<feature type="region of interest" description="Disordered" evidence="1">
    <location>
        <begin position="99"/>
        <end position="269"/>
    </location>
</feature>
<protein>
    <submittedName>
        <fullName evidence="6">Uncharacterized protein LOC111129304 isoform X1</fullName>
    </submittedName>
</protein>
<dbReference type="SUPFAM" id="SSF159034">
    <property type="entry name" value="Mib/herc2 domain-like"/>
    <property type="match status" value="2"/>
</dbReference>
<dbReference type="SMART" id="SM00327">
    <property type="entry name" value="VWA"/>
    <property type="match status" value="1"/>
</dbReference>
<dbReference type="Gene3D" id="3.40.50.410">
    <property type="entry name" value="von Willebrand factor, type A domain"/>
    <property type="match status" value="1"/>
</dbReference>
<accession>A0A8B8DWB8</accession>
<evidence type="ECO:0000256" key="1">
    <source>
        <dbReference type="SAM" id="MobiDB-lite"/>
    </source>
</evidence>
<dbReference type="SUPFAM" id="SSF117839">
    <property type="entry name" value="WWE domain"/>
    <property type="match status" value="1"/>
</dbReference>
<feature type="domain" description="WWE" evidence="3">
    <location>
        <begin position="770"/>
        <end position="848"/>
    </location>
</feature>
<dbReference type="Pfam" id="PF06701">
    <property type="entry name" value="MIB_HERC2"/>
    <property type="match status" value="2"/>
</dbReference>
<evidence type="ECO:0000259" key="4">
    <source>
        <dbReference type="PROSITE" id="PS51416"/>
    </source>
</evidence>
<dbReference type="GO" id="GO:0004842">
    <property type="term" value="F:ubiquitin-protein transferase activity"/>
    <property type="evidence" value="ECO:0007669"/>
    <property type="project" value="InterPro"/>
</dbReference>
<feature type="compositionally biased region" description="Basic and acidic residues" evidence="1">
    <location>
        <begin position="259"/>
        <end position="269"/>
    </location>
</feature>
<dbReference type="InterPro" id="IPR002035">
    <property type="entry name" value="VWF_A"/>
</dbReference>
<dbReference type="Gene3D" id="3.30.720.50">
    <property type="match status" value="1"/>
</dbReference>